<reference evidence="2" key="1">
    <citation type="journal article" date="2019" name="IScience">
        <title>Narwhal Genome Reveals Long-Term Low Genetic Diversity despite Current Large Abundance Size.</title>
        <authorList>
            <person name="Westbury M.V."/>
            <person name="Petersen B."/>
            <person name="Garde E."/>
            <person name="Heide-Jorgensen M.P."/>
            <person name="Lorenzen E.D."/>
        </authorList>
    </citation>
    <scope>NUCLEOTIDE SEQUENCE [LARGE SCALE GENOMIC DNA]</scope>
</reference>
<sequence>MRLKQSDGKGHTNAGNAIDEVVSLQQQSEKEERITLLLADGVQCHPRRMKQKRRVIMNSQVEQVMF</sequence>
<dbReference type="AlphaFoldDB" id="A0A4U1FSP3"/>
<dbReference type="Proteomes" id="UP000308365">
    <property type="component" value="Unassembled WGS sequence"/>
</dbReference>
<name>A0A4U1FSP3_MONMO</name>
<accession>A0A4U1FSP3</accession>
<protein>
    <submittedName>
        <fullName evidence="1">Uncharacterized protein</fullName>
    </submittedName>
</protein>
<evidence type="ECO:0000313" key="1">
    <source>
        <dbReference type="EMBL" id="TKC53238.1"/>
    </source>
</evidence>
<comment type="caution">
    <text evidence="1">The sequence shown here is derived from an EMBL/GenBank/DDBJ whole genome shotgun (WGS) entry which is preliminary data.</text>
</comment>
<dbReference type="EMBL" id="RWIC01000010">
    <property type="protein sequence ID" value="TKC53238.1"/>
    <property type="molecule type" value="Genomic_DNA"/>
</dbReference>
<organism evidence="1 2">
    <name type="scientific">Monodon monoceros</name>
    <name type="common">Narwhal</name>
    <name type="synonym">Ceratodon monodon</name>
    <dbReference type="NCBI Taxonomy" id="40151"/>
    <lineage>
        <taxon>Eukaryota</taxon>
        <taxon>Metazoa</taxon>
        <taxon>Chordata</taxon>
        <taxon>Craniata</taxon>
        <taxon>Vertebrata</taxon>
        <taxon>Euteleostomi</taxon>
        <taxon>Mammalia</taxon>
        <taxon>Eutheria</taxon>
        <taxon>Laurasiatheria</taxon>
        <taxon>Artiodactyla</taxon>
        <taxon>Whippomorpha</taxon>
        <taxon>Cetacea</taxon>
        <taxon>Odontoceti</taxon>
        <taxon>Monodontidae</taxon>
        <taxon>Monodon</taxon>
    </lineage>
</organism>
<proteinExistence type="predicted"/>
<evidence type="ECO:0000313" key="2">
    <source>
        <dbReference type="Proteomes" id="UP000308365"/>
    </source>
</evidence>
<gene>
    <name evidence="1" type="ORF">EI555_010181</name>
</gene>